<dbReference type="GO" id="GO:0005739">
    <property type="term" value="C:mitochondrion"/>
    <property type="evidence" value="ECO:0007669"/>
    <property type="project" value="TreeGrafter"/>
</dbReference>
<sequence>MSTPRIATSLLLRASRSSIIRTPRQFRALPAPTSRATPLAIKSQSRPYSQNSPSPPQSKIYAFEDVQKLSTNPSPSRILIDTREPGELKSSGTIPGALNIPVVSQADSWFITPEEFEDRYGFERPGKDVEVVFFCKAGVRSKTAAELARQAGWGKVGEYKGSWLDWEGKGGKIEGGRS</sequence>
<gene>
    <name evidence="3" type="primary">RDL2</name>
    <name evidence="3" type="ORF">LARI1_G000834</name>
</gene>
<dbReference type="SUPFAM" id="SSF52821">
    <property type="entry name" value="Rhodanese/Cell cycle control phosphatase"/>
    <property type="match status" value="1"/>
</dbReference>
<comment type="caution">
    <text evidence="3">The sequence shown here is derived from an EMBL/GenBank/DDBJ whole genome shotgun (WGS) entry which is preliminary data.</text>
</comment>
<feature type="compositionally biased region" description="Low complexity" evidence="1">
    <location>
        <begin position="43"/>
        <end position="52"/>
    </location>
</feature>
<dbReference type="InterPro" id="IPR036873">
    <property type="entry name" value="Rhodanese-like_dom_sf"/>
</dbReference>
<dbReference type="OrthoDB" id="566238at2759"/>
<dbReference type="PANTHER" id="PTHR44086">
    <property type="entry name" value="THIOSULFATE SULFURTRANSFERASE RDL2, MITOCHONDRIAL-RELATED"/>
    <property type="match status" value="1"/>
</dbReference>
<dbReference type="AlphaFoldDB" id="A0A8T9BPV9"/>
<dbReference type="SMART" id="SM00450">
    <property type="entry name" value="RHOD"/>
    <property type="match status" value="1"/>
</dbReference>
<proteinExistence type="predicted"/>
<evidence type="ECO:0000313" key="4">
    <source>
        <dbReference type="Proteomes" id="UP000469559"/>
    </source>
</evidence>
<dbReference type="Proteomes" id="UP000469559">
    <property type="component" value="Unassembled WGS sequence"/>
</dbReference>
<dbReference type="CDD" id="cd01519">
    <property type="entry name" value="RHOD_HSP67B2"/>
    <property type="match status" value="1"/>
</dbReference>
<feature type="domain" description="Rhodanese" evidence="2">
    <location>
        <begin position="73"/>
        <end position="175"/>
    </location>
</feature>
<dbReference type="Gene3D" id="3.40.250.10">
    <property type="entry name" value="Rhodanese-like domain"/>
    <property type="match status" value="1"/>
</dbReference>
<dbReference type="Pfam" id="PF00581">
    <property type="entry name" value="Rhodanese"/>
    <property type="match status" value="1"/>
</dbReference>
<evidence type="ECO:0000313" key="3">
    <source>
        <dbReference type="EMBL" id="TVY21401.1"/>
    </source>
</evidence>
<accession>A0A8T9BPV9</accession>
<keyword evidence="4" id="KW-1185">Reference proteome</keyword>
<name>A0A8T9BPV9_9HELO</name>
<dbReference type="InterPro" id="IPR001763">
    <property type="entry name" value="Rhodanese-like_dom"/>
</dbReference>
<evidence type="ECO:0000256" key="1">
    <source>
        <dbReference type="SAM" id="MobiDB-lite"/>
    </source>
</evidence>
<organism evidence="3 4">
    <name type="scientific">Lachnellula arida</name>
    <dbReference type="NCBI Taxonomy" id="1316785"/>
    <lineage>
        <taxon>Eukaryota</taxon>
        <taxon>Fungi</taxon>
        <taxon>Dikarya</taxon>
        <taxon>Ascomycota</taxon>
        <taxon>Pezizomycotina</taxon>
        <taxon>Leotiomycetes</taxon>
        <taxon>Helotiales</taxon>
        <taxon>Lachnaceae</taxon>
        <taxon>Lachnellula</taxon>
    </lineage>
</organism>
<dbReference type="PROSITE" id="PS50206">
    <property type="entry name" value="RHODANESE_3"/>
    <property type="match status" value="1"/>
</dbReference>
<evidence type="ECO:0000259" key="2">
    <source>
        <dbReference type="PROSITE" id="PS50206"/>
    </source>
</evidence>
<dbReference type="EMBL" id="QGMF01000017">
    <property type="protein sequence ID" value="TVY21401.1"/>
    <property type="molecule type" value="Genomic_DNA"/>
</dbReference>
<feature type="region of interest" description="Disordered" evidence="1">
    <location>
        <begin position="23"/>
        <end position="58"/>
    </location>
</feature>
<protein>
    <submittedName>
        <fullName evidence="3">Mitochondrial thiosulfate sulfurtransferase RDL2</fullName>
    </submittedName>
</protein>
<dbReference type="GO" id="GO:0004792">
    <property type="term" value="F:thiosulfate-cyanide sulfurtransferase activity"/>
    <property type="evidence" value="ECO:0007669"/>
    <property type="project" value="TreeGrafter"/>
</dbReference>
<dbReference type="PANTHER" id="PTHR44086:SF10">
    <property type="entry name" value="THIOSULFATE SULFURTRANSFERASE_RHODANESE-LIKE DOMAIN-CONTAINING PROTEIN 3"/>
    <property type="match status" value="1"/>
</dbReference>
<reference evidence="3 4" key="1">
    <citation type="submission" date="2018-05" db="EMBL/GenBank/DDBJ databases">
        <title>Whole genome sequencing for identification of molecular markers to develop diagnostic detection tools for the regulated plant pathogen Lachnellula willkommii.</title>
        <authorList>
            <person name="Giroux E."/>
            <person name="Bilodeau G."/>
        </authorList>
    </citation>
    <scope>NUCLEOTIDE SEQUENCE [LARGE SCALE GENOMIC DNA]</scope>
    <source>
        <strain evidence="3 4">CBS 203.66</strain>
    </source>
</reference>